<dbReference type="EMBL" id="JAJVCZ030000006">
    <property type="protein sequence ID" value="KAL0259027.1"/>
    <property type="molecule type" value="Genomic_DNA"/>
</dbReference>
<evidence type="ECO:0000256" key="1">
    <source>
        <dbReference type="SAM" id="MobiDB-lite"/>
    </source>
</evidence>
<keyword evidence="3" id="KW-0030">Aminoacyl-tRNA synthetase</keyword>
<accession>A0ABR3CEH5</accession>
<organism evidence="3 4">
    <name type="scientific">Diplodia seriata</name>
    <dbReference type="NCBI Taxonomy" id="420778"/>
    <lineage>
        <taxon>Eukaryota</taxon>
        <taxon>Fungi</taxon>
        <taxon>Dikarya</taxon>
        <taxon>Ascomycota</taxon>
        <taxon>Pezizomycotina</taxon>
        <taxon>Dothideomycetes</taxon>
        <taxon>Dothideomycetes incertae sedis</taxon>
        <taxon>Botryosphaeriales</taxon>
        <taxon>Botryosphaeriaceae</taxon>
        <taxon>Diplodia</taxon>
    </lineage>
</organism>
<dbReference type="GeneID" id="92010617"/>
<comment type="caution">
    <text evidence="3">The sequence shown here is derived from an EMBL/GenBank/DDBJ whole genome shotgun (WGS) entry which is preliminary data.</text>
</comment>
<reference evidence="3 4" key="1">
    <citation type="submission" date="2024-02" db="EMBL/GenBank/DDBJ databases">
        <title>De novo assembly and annotation of 12 fungi associated with fruit tree decline syndrome in Ontario, Canada.</title>
        <authorList>
            <person name="Sulman M."/>
            <person name="Ellouze W."/>
            <person name="Ilyukhin E."/>
        </authorList>
    </citation>
    <scope>NUCLEOTIDE SEQUENCE [LARGE SCALE GENOMIC DNA]</scope>
    <source>
        <strain evidence="3 4">FDS-637</strain>
    </source>
</reference>
<gene>
    <name evidence="3" type="primary">CDC60_3</name>
    <name evidence="3" type="ORF">SLS55_006532</name>
</gene>
<keyword evidence="4" id="KW-1185">Reference proteome</keyword>
<dbReference type="Pfam" id="PF06985">
    <property type="entry name" value="HET"/>
    <property type="match status" value="1"/>
</dbReference>
<sequence length="682" mass="77307">MDQLYRRLPHSCDFCRRIILDHFELPPHDHPRSSKGRREEYHSKTSIAYEKLSEGDENGCLLFRKILSAASLTNLKTWVTEHRSDGALRLSLSFRANWRADAKYDGDLDSFQYRWEWEEGSNGDHLNACAVAGNPAAKDILSRPLVKRRREASFLWSKWLTRCDDEHQRCQVEADATPSRLLFLGSDDSGDGDAFRLVDCPPVGEKTLRYAAFSYCWGGDQEYKTTKDNRSAYYSNIPHEALAPFKSVTDAIHVARRLGLSYLWIDSLCIVQDDAEDKGREIGKMQDIYAGAYVTISAACAQTSRDGFLDSMADDSQDFEMDYPCIGGATGAVFLTKDQITSDRDDQPIDARAWTYQEYFLSPRVLVFERRKVRWRCFTEAHEDGGHDNDSGFKLLNSGMLARMGPAELGREWSLAVERYSRRYLTVQSDKLPAMAGIAARFARFLADGDRPSRYLAGVWESGLARQLAWDASWGNARSVRQPRRLAHAPTWSWASIDGYIVFGGHEGGTEVRALELEDYSGRLVSGDAPFGDVESATLSVKARLQCATWKSESILPDANRRGYEAYEMSFQDDIRDELDSIRERKEKLRCLETSTYLWTNAHEETFLFSKGLVIVPSNEKSFKRVGTFEVSCPVGQSRKDSPGSNTCVRSDGSGLSEPEVEQYWSDRYWFVDSEPQVVTLS</sequence>
<dbReference type="PANTHER" id="PTHR33112:SF16">
    <property type="entry name" value="HETEROKARYON INCOMPATIBILITY DOMAIN-CONTAINING PROTEIN"/>
    <property type="match status" value="1"/>
</dbReference>
<keyword evidence="3" id="KW-0436">Ligase</keyword>
<evidence type="ECO:0000313" key="4">
    <source>
        <dbReference type="Proteomes" id="UP001430584"/>
    </source>
</evidence>
<proteinExistence type="predicted"/>
<feature type="region of interest" description="Disordered" evidence="1">
    <location>
        <begin position="636"/>
        <end position="659"/>
    </location>
</feature>
<dbReference type="PANTHER" id="PTHR33112">
    <property type="entry name" value="DOMAIN PROTEIN, PUTATIVE-RELATED"/>
    <property type="match status" value="1"/>
</dbReference>
<protein>
    <submittedName>
        <fullName evidence="3">Cytosolic leucyl tRNA synthetase</fullName>
    </submittedName>
</protein>
<dbReference type="InterPro" id="IPR010730">
    <property type="entry name" value="HET"/>
</dbReference>
<dbReference type="RefSeq" id="XP_066632056.1">
    <property type="nucleotide sequence ID" value="XM_066777961.1"/>
</dbReference>
<evidence type="ECO:0000313" key="3">
    <source>
        <dbReference type="EMBL" id="KAL0259027.1"/>
    </source>
</evidence>
<feature type="domain" description="Heterokaryon incompatibility" evidence="2">
    <location>
        <begin position="210"/>
        <end position="358"/>
    </location>
</feature>
<evidence type="ECO:0000259" key="2">
    <source>
        <dbReference type="Pfam" id="PF06985"/>
    </source>
</evidence>
<dbReference type="GO" id="GO:0004812">
    <property type="term" value="F:aminoacyl-tRNA ligase activity"/>
    <property type="evidence" value="ECO:0007669"/>
    <property type="project" value="UniProtKB-KW"/>
</dbReference>
<dbReference type="Proteomes" id="UP001430584">
    <property type="component" value="Unassembled WGS sequence"/>
</dbReference>
<name>A0ABR3CEH5_9PEZI</name>